<dbReference type="Proteomes" id="UP001153620">
    <property type="component" value="Chromosome 1"/>
</dbReference>
<dbReference type="OrthoDB" id="7738580at2759"/>
<name>A0A9N9RM57_9DIPT</name>
<sequence length="168" mass="19150">MIILLYLIVITGWALLILIIKCRKAREKRIALERQQAQLQNAVHVIQIGNQFYDVIPVSRCHHSNSRCRSYHIRHSDSNSHINPTFVLDEGVYPSASASSIEAPPSYDDVIRLPNQYPKRNSSNNENPPTLEEIERVNSNTTINSQSTAIFITSQDHNLTTNRDTTLR</sequence>
<protein>
    <submittedName>
        <fullName evidence="2">Uncharacterized protein</fullName>
    </submittedName>
</protein>
<keyword evidence="1" id="KW-0472">Membrane</keyword>
<keyword evidence="3" id="KW-1185">Reference proteome</keyword>
<dbReference type="AlphaFoldDB" id="A0A9N9RM57"/>
<reference evidence="2" key="1">
    <citation type="submission" date="2022-01" db="EMBL/GenBank/DDBJ databases">
        <authorList>
            <person name="King R."/>
        </authorList>
    </citation>
    <scope>NUCLEOTIDE SEQUENCE</scope>
</reference>
<reference evidence="2" key="2">
    <citation type="submission" date="2022-10" db="EMBL/GenBank/DDBJ databases">
        <authorList>
            <consortium name="ENA_rothamsted_submissions"/>
            <consortium name="culmorum"/>
            <person name="King R."/>
        </authorList>
    </citation>
    <scope>NUCLEOTIDE SEQUENCE</scope>
</reference>
<evidence type="ECO:0000313" key="2">
    <source>
        <dbReference type="EMBL" id="CAG9799369.1"/>
    </source>
</evidence>
<accession>A0A9N9RM57</accession>
<organism evidence="2 3">
    <name type="scientific">Chironomus riparius</name>
    <dbReference type="NCBI Taxonomy" id="315576"/>
    <lineage>
        <taxon>Eukaryota</taxon>
        <taxon>Metazoa</taxon>
        <taxon>Ecdysozoa</taxon>
        <taxon>Arthropoda</taxon>
        <taxon>Hexapoda</taxon>
        <taxon>Insecta</taxon>
        <taxon>Pterygota</taxon>
        <taxon>Neoptera</taxon>
        <taxon>Endopterygota</taxon>
        <taxon>Diptera</taxon>
        <taxon>Nematocera</taxon>
        <taxon>Chironomoidea</taxon>
        <taxon>Chironomidae</taxon>
        <taxon>Chironominae</taxon>
        <taxon>Chironomus</taxon>
    </lineage>
</organism>
<gene>
    <name evidence="2" type="ORF">CHIRRI_LOCUS2336</name>
</gene>
<dbReference type="EMBL" id="OU895877">
    <property type="protein sequence ID" value="CAG9799369.1"/>
    <property type="molecule type" value="Genomic_DNA"/>
</dbReference>
<proteinExistence type="predicted"/>
<feature type="transmembrane region" description="Helical" evidence="1">
    <location>
        <begin position="6"/>
        <end position="22"/>
    </location>
</feature>
<evidence type="ECO:0000256" key="1">
    <source>
        <dbReference type="SAM" id="Phobius"/>
    </source>
</evidence>
<keyword evidence="1" id="KW-0812">Transmembrane</keyword>
<evidence type="ECO:0000313" key="3">
    <source>
        <dbReference type="Proteomes" id="UP001153620"/>
    </source>
</evidence>
<keyword evidence="1" id="KW-1133">Transmembrane helix</keyword>